<accession>A0ABU1V5N8</accession>
<dbReference type="Proteomes" id="UP001265550">
    <property type="component" value="Unassembled WGS sequence"/>
</dbReference>
<keyword evidence="2" id="KW-1185">Reference proteome</keyword>
<name>A0ABU1V5N8_9BURK</name>
<gene>
    <name evidence="1" type="ORF">J2X09_000494</name>
</gene>
<evidence type="ECO:0000313" key="2">
    <source>
        <dbReference type="Proteomes" id="UP001265550"/>
    </source>
</evidence>
<organism evidence="1 2">
    <name type="scientific">Hydrogenophaga laconesensis</name>
    <dbReference type="NCBI Taxonomy" id="1805971"/>
    <lineage>
        <taxon>Bacteria</taxon>
        <taxon>Pseudomonadati</taxon>
        <taxon>Pseudomonadota</taxon>
        <taxon>Betaproteobacteria</taxon>
        <taxon>Burkholderiales</taxon>
        <taxon>Comamonadaceae</taxon>
        <taxon>Hydrogenophaga</taxon>
    </lineage>
</organism>
<dbReference type="EMBL" id="JAVDWE010000001">
    <property type="protein sequence ID" value="MDR7092771.1"/>
    <property type="molecule type" value="Genomic_DNA"/>
</dbReference>
<protein>
    <submittedName>
        <fullName evidence="1">Uncharacterized protein</fullName>
    </submittedName>
</protein>
<dbReference type="RefSeq" id="WP_310307274.1">
    <property type="nucleotide sequence ID" value="NZ_JAVDWE010000001.1"/>
</dbReference>
<comment type="caution">
    <text evidence="1">The sequence shown here is derived from an EMBL/GenBank/DDBJ whole genome shotgun (WGS) entry which is preliminary data.</text>
</comment>
<evidence type="ECO:0000313" key="1">
    <source>
        <dbReference type="EMBL" id="MDR7092771.1"/>
    </source>
</evidence>
<sequence length="186" mass="20339">MSALHRIVTSAGHSAGSVNDVVDDMLNKTEKGRAELLPGQRHLAQRERALLLMADGRKPDAELFALFEGQGRDLAASLLSRGYLVDEASLSPPTPAVSADAFSGPRSMASARMFLFDLSERMFAPRDKAMAQRYRDALREARDLPAMLAVSREMVNDVERMAGSERADGITERLARLLPESALETP</sequence>
<proteinExistence type="predicted"/>
<reference evidence="1 2" key="1">
    <citation type="submission" date="2023-07" db="EMBL/GenBank/DDBJ databases">
        <title>Sorghum-associated microbial communities from plants grown in Nebraska, USA.</title>
        <authorList>
            <person name="Schachtman D."/>
        </authorList>
    </citation>
    <scope>NUCLEOTIDE SEQUENCE [LARGE SCALE GENOMIC DNA]</scope>
    <source>
        <strain evidence="1 2">BE240</strain>
    </source>
</reference>